<feature type="region of interest" description="Disordered" evidence="1">
    <location>
        <begin position="408"/>
        <end position="523"/>
    </location>
</feature>
<sequence length="1375" mass="151691">MRNPTTLYDRNLAQEEPLRSFFRDQACDNTNNKRNEFAILLRLKHIEAVKTWLELSFPAKDAPLGKPMYADHAAVLLFIQFHWLLHTKGQTGARKYLDQERIKRNWPIRSTAEGNQQTHNTTKDNDVTHGKPIAVGGKNTAHESRTRLGSKPINLSALHVMAPKSYSNLRFKRDGTKSDIDTDKVINTQGTEYNNHNPHAASTVMNPAHSLSTSSLNMETSPIIPQKRSSSPSNKYKNKRRSTPNAQALEAEGSLSTHDSKDTLSPISKPGRKVPRQTPPSRKLRQRSNSTGFQVGSMKEARVSAGSVPSLSTQELGRPESKEVVALLSSQGSSQVKSATRIPEEGIDGSLNKDPKKSRPILSRQAKGFGAAMNSISVGVGKPIDLKESSDNAPVILKQMYPKAVGNTATPKKKKVGANVQINPQSILDQGPTTRKSPRNNKTLSESSSAIAVPLPRSGTGHSSTTGYPPNNLRSKKSIESTIIPIPDPSTMGSPSTNLRSKRNVESISRAPEKPRALKRKRAQSLEANAKLVRIKLEGSVLPSSKIQSSIKTEPSGAEAAWKAVSAPNVNRGRKVYNDSLISGTSKGLRRKANSTIRTPLKVLPTARISVKATSKTKKKRAHLSKKVSVSEAPSASNLRIKAEDNMPSLDDVDSSVIVVTTKIARKNASSSKAKKPTDGLLRRQSLRIKNLDPNSNLSSPLINQVNAENNVETASSLVVEVLPTIEKTGQPSLNFAIFQADIVENLPQSSSPTVITEHATAEVHGVVANLSEPVIPTVEPVFVDVRIPETPFSSFMHDSNNRDIEEELPDISHVSSPLKFSSVNLIENREDDEDIPIALYDETNLEAEDLAHLEAEDEVEPQYPDDLFDTLCRFPKTPLRSLPPLWAESRQEICESFDWFRSYQGGVYHAHNVAKGYLLGGFPARRDRFEHGGRLIISHGGGKAESIHSKKGQLTSQPATDQLAQDKSVRALWNNYRNNRPLALLMDDRYALFPYDLKAKNVGYAVLGFYTISDAWAEYQPSNNENGRVVRYKFAFRWDPLGGRKRKMKTAMCSPVHNIEGSSDSGSTTAVASECSPGPDTGMSSDYMSTVADEKELLLQLDKYQWEQWECRNCGHRVQSTCAPREASSLIYQSPSTTLKGYGLNPISEITQLAPRSYRHDRGRGMVQTFVMPHHSAKIHHIQPGNVLGRQEADSIFLDYQVQASNGNLKFRRWPMRAHKCRGSLLTNYFSQNSGAPYKYVGGDAHTVPFEAAPGAVVRARDLIQRRIMQALDIPAQFNEVLSAAYMERQKMAARLGPVVAGLSLGSPALMHFRLQAKHDPEREKRGILLSIVLRHGDILVMDGAAVQDYYEHTVIPTNFRIAATARQIGANHA</sequence>
<dbReference type="Proteomes" id="UP000283269">
    <property type="component" value="Unassembled WGS sequence"/>
</dbReference>
<feature type="compositionally biased region" description="Polar residues" evidence="1">
    <location>
        <begin position="328"/>
        <end position="338"/>
    </location>
</feature>
<dbReference type="Pfam" id="PF13532">
    <property type="entry name" value="2OG-FeII_Oxy_2"/>
    <property type="match status" value="1"/>
</dbReference>
<keyword evidence="4" id="KW-1185">Reference proteome</keyword>
<feature type="compositionally biased region" description="Polar residues" evidence="1">
    <location>
        <begin position="420"/>
        <end position="450"/>
    </location>
</feature>
<dbReference type="EMBL" id="NHYD01003965">
    <property type="protein sequence ID" value="PPQ68046.1"/>
    <property type="molecule type" value="Genomic_DNA"/>
</dbReference>
<accession>A0A409VPB7</accession>
<gene>
    <name evidence="3" type="ORF">CVT25_014507</name>
</gene>
<dbReference type="Gene3D" id="2.60.120.590">
    <property type="entry name" value="Alpha-ketoglutarate-dependent dioxygenase AlkB-like"/>
    <property type="match status" value="1"/>
</dbReference>
<feature type="domain" description="Alpha-ketoglutarate-dependent dioxygenase AlkB-like" evidence="2">
    <location>
        <begin position="1232"/>
        <end position="1359"/>
    </location>
</feature>
<feature type="compositionally biased region" description="Basic residues" evidence="1">
    <location>
        <begin position="615"/>
        <end position="626"/>
    </location>
</feature>
<dbReference type="InterPro" id="IPR027450">
    <property type="entry name" value="AlkB-like"/>
</dbReference>
<protein>
    <recommendedName>
        <fullName evidence="2">Alpha-ketoglutarate-dependent dioxygenase AlkB-like domain-containing protein</fullName>
    </recommendedName>
</protein>
<feature type="compositionally biased region" description="Polar residues" evidence="1">
    <location>
        <begin position="460"/>
        <end position="473"/>
    </location>
</feature>
<evidence type="ECO:0000313" key="4">
    <source>
        <dbReference type="Proteomes" id="UP000283269"/>
    </source>
</evidence>
<evidence type="ECO:0000259" key="2">
    <source>
        <dbReference type="Pfam" id="PF13532"/>
    </source>
</evidence>
<dbReference type="InParanoid" id="A0A409VPB7"/>
<dbReference type="OrthoDB" id="2163491at2759"/>
<evidence type="ECO:0000256" key="1">
    <source>
        <dbReference type="SAM" id="MobiDB-lite"/>
    </source>
</evidence>
<dbReference type="SUPFAM" id="SSF51197">
    <property type="entry name" value="Clavaminate synthase-like"/>
    <property type="match status" value="1"/>
</dbReference>
<evidence type="ECO:0000313" key="3">
    <source>
        <dbReference type="EMBL" id="PPQ68046.1"/>
    </source>
</evidence>
<dbReference type="InterPro" id="IPR037151">
    <property type="entry name" value="AlkB-like_sf"/>
</dbReference>
<feature type="region of interest" description="Disordered" evidence="1">
    <location>
        <begin position="109"/>
        <end position="145"/>
    </location>
</feature>
<dbReference type="STRING" id="93625.A0A409VPB7"/>
<feature type="region of interest" description="Disordered" evidence="1">
    <location>
        <begin position="212"/>
        <end position="358"/>
    </location>
</feature>
<organism evidence="3 4">
    <name type="scientific">Psilocybe cyanescens</name>
    <dbReference type="NCBI Taxonomy" id="93625"/>
    <lineage>
        <taxon>Eukaryota</taxon>
        <taxon>Fungi</taxon>
        <taxon>Dikarya</taxon>
        <taxon>Basidiomycota</taxon>
        <taxon>Agaricomycotina</taxon>
        <taxon>Agaricomycetes</taxon>
        <taxon>Agaricomycetidae</taxon>
        <taxon>Agaricales</taxon>
        <taxon>Agaricineae</taxon>
        <taxon>Strophariaceae</taxon>
        <taxon>Psilocybe</taxon>
    </lineage>
</organism>
<reference evidence="3 4" key="1">
    <citation type="journal article" date="2018" name="Evol. Lett.">
        <title>Horizontal gene cluster transfer increased hallucinogenic mushroom diversity.</title>
        <authorList>
            <person name="Reynolds H.T."/>
            <person name="Vijayakumar V."/>
            <person name="Gluck-Thaler E."/>
            <person name="Korotkin H.B."/>
            <person name="Matheny P.B."/>
            <person name="Slot J.C."/>
        </authorList>
    </citation>
    <scope>NUCLEOTIDE SEQUENCE [LARGE SCALE GENOMIC DNA]</scope>
    <source>
        <strain evidence="3 4">2631</strain>
    </source>
</reference>
<feature type="compositionally biased region" description="Polar residues" evidence="1">
    <location>
        <begin position="1061"/>
        <end position="1072"/>
    </location>
</feature>
<feature type="region of interest" description="Disordered" evidence="1">
    <location>
        <begin position="614"/>
        <end position="635"/>
    </location>
</feature>
<name>A0A409VPB7_PSICY</name>
<feature type="region of interest" description="Disordered" evidence="1">
    <location>
        <begin position="1060"/>
        <end position="1085"/>
    </location>
</feature>
<comment type="caution">
    <text evidence="3">The sequence shown here is derived from an EMBL/GenBank/DDBJ whole genome shotgun (WGS) entry which is preliminary data.</text>
</comment>
<proteinExistence type="predicted"/>